<feature type="transmembrane region" description="Helical" evidence="1">
    <location>
        <begin position="146"/>
        <end position="166"/>
    </location>
</feature>
<proteinExistence type="predicted"/>
<dbReference type="Pfam" id="PF00990">
    <property type="entry name" value="GGDEF"/>
    <property type="match status" value="1"/>
</dbReference>
<feature type="transmembrane region" description="Helical" evidence="1">
    <location>
        <begin position="36"/>
        <end position="55"/>
    </location>
</feature>
<dbReference type="PANTHER" id="PTHR45138:SF9">
    <property type="entry name" value="DIGUANYLATE CYCLASE DGCM-RELATED"/>
    <property type="match status" value="1"/>
</dbReference>
<evidence type="ECO:0000313" key="3">
    <source>
        <dbReference type="EMBL" id="UOQ84847.1"/>
    </source>
</evidence>
<keyword evidence="1" id="KW-0812">Transmembrane</keyword>
<feature type="transmembrane region" description="Helical" evidence="1">
    <location>
        <begin position="6"/>
        <end position="24"/>
    </location>
</feature>
<name>A0ABY4GNC2_9BACI</name>
<keyword evidence="4" id="KW-1185">Reference proteome</keyword>
<keyword evidence="1" id="KW-0472">Membrane</keyword>
<evidence type="ECO:0000313" key="4">
    <source>
        <dbReference type="Proteomes" id="UP000831537"/>
    </source>
</evidence>
<keyword evidence="1" id="KW-1133">Transmembrane helix</keyword>
<dbReference type="SMART" id="SM00267">
    <property type="entry name" value="GGDEF"/>
    <property type="match status" value="1"/>
</dbReference>
<dbReference type="EMBL" id="CP095071">
    <property type="protein sequence ID" value="UOQ84847.1"/>
    <property type="molecule type" value="Genomic_DNA"/>
</dbReference>
<dbReference type="InterPro" id="IPR043128">
    <property type="entry name" value="Rev_trsase/Diguanyl_cyclase"/>
</dbReference>
<accession>A0ABY4GNC2</accession>
<feature type="transmembrane region" description="Helical" evidence="1">
    <location>
        <begin position="173"/>
        <end position="193"/>
    </location>
</feature>
<dbReference type="PANTHER" id="PTHR45138">
    <property type="entry name" value="REGULATORY COMPONENTS OF SENSORY TRANSDUCTION SYSTEM"/>
    <property type="match status" value="1"/>
</dbReference>
<dbReference type="Proteomes" id="UP000831537">
    <property type="component" value="Chromosome"/>
</dbReference>
<dbReference type="InterPro" id="IPR000160">
    <property type="entry name" value="GGDEF_dom"/>
</dbReference>
<gene>
    <name evidence="3" type="ORF">MUN87_19680</name>
</gene>
<protein>
    <submittedName>
        <fullName evidence="3">GGDEF domain-containing protein</fullName>
    </submittedName>
</protein>
<dbReference type="PROSITE" id="PS50887">
    <property type="entry name" value="GGDEF"/>
    <property type="match status" value="1"/>
</dbReference>
<evidence type="ECO:0000259" key="2">
    <source>
        <dbReference type="PROSITE" id="PS50887"/>
    </source>
</evidence>
<reference evidence="3 4" key="1">
    <citation type="submission" date="2022-04" db="EMBL/GenBank/DDBJ databases">
        <title>Gracilibacillus sp. isolated from saltern.</title>
        <authorList>
            <person name="Won M."/>
            <person name="Lee C.-M."/>
            <person name="Woen H.-Y."/>
            <person name="Kwon S.-W."/>
        </authorList>
    </citation>
    <scope>NUCLEOTIDE SEQUENCE [LARGE SCALE GENOMIC DNA]</scope>
    <source>
        <strain evidence="3 4">SSPM10-3</strain>
    </source>
</reference>
<feature type="transmembrane region" description="Helical" evidence="1">
    <location>
        <begin position="199"/>
        <end position="216"/>
    </location>
</feature>
<sequence length="369" mass="43395">MDYLVQFQINVFAIMILIVLYVIIKMKSKVKSFSKKILKVLMVASAFAIIVEPLTWIFDGMQFVGAYFLEYATNFMLFMIGPVIGGIILSYVDYHLYKEPGRLYKRRFYQDLSVLTFIVLLINLFYPVYFYISPDENSFHSGDLKWVHYLILASLYVYMFVFVIINQKRTQKYVMNIFLVFFMLPIIGMIIQLFDSKLYFSWTSIVLGILVAYIFLETNSTEEDYLTKLYNRQSYEIYLQHLVEAGKPFGVLLMDLNDFKEINDHFGHDKGDQVLVSFAEVLKKVFHTNALVSRLGGDEFIVVLEAHDRDIKKCMKEIDHLLAKNPDRFIQNLRYSYGYQKFSTQMTVDELYTLVDEKMYQDKKTAKSV</sequence>
<dbReference type="CDD" id="cd01949">
    <property type="entry name" value="GGDEF"/>
    <property type="match status" value="1"/>
</dbReference>
<dbReference type="RefSeq" id="WP_244743270.1">
    <property type="nucleotide sequence ID" value="NZ_CP095071.1"/>
</dbReference>
<dbReference type="SUPFAM" id="SSF55073">
    <property type="entry name" value="Nucleotide cyclase"/>
    <property type="match status" value="1"/>
</dbReference>
<evidence type="ECO:0000256" key="1">
    <source>
        <dbReference type="SAM" id="Phobius"/>
    </source>
</evidence>
<dbReference type="InterPro" id="IPR050469">
    <property type="entry name" value="Diguanylate_Cyclase"/>
</dbReference>
<dbReference type="NCBIfam" id="TIGR00254">
    <property type="entry name" value="GGDEF"/>
    <property type="match status" value="1"/>
</dbReference>
<feature type="transmembrane region" description="Helical" evidence="1">
    <location>
        <begin position="75"/>
        <end position="96"/>
    </location>
</feature>
<dbReference type="InterPro" id="IPR029787">
    <property type="entry name" value="Nucleotide_cyclase"/>
</dbReference>
<organism evidence="3 4">
    <name type="scientific">Gracilibacillus salinarum</name>
    <dbReference type="NCBI Taxonomy" id="2932255"/>
    <lineage>
        <taxon>Bacteria</taxon>
        <taxon>Bacillati</taxon>
        <taxon>Bacillota</taxon>
        <taxon>Bacilli</taxon>
        <taxon>Bacillales</taxon>
        <taxon>Bacillaceae</taxon>
        <taxon>Gracilibacillus</taxon>
    </lineage>
</organism>
<feature type="transmembrane region" description="Helical" evidence="1">
    <location>
        <begin position="108"/>
        <end position="126"/>
    </location>
</feature>
<feature type="domain" description="GGDEF" evidence="2">
    <location>
        <begin position="247"/>
        <end position="369"/>
    </location>
</feature>
<dbReference type="Gene3D" id="3.30.70.270">
    <property type="match status" value="1"/>
</dbReference>